<evidence type="ECO:0000313" key="3">
    <source>
        <dbReference type="Proteomes" id="UP000295050"/>
    </source>
</evidence>
<dbReference type="Proteomes" id="UP000295050">
    <property type="component" value="Unassembled WGS sequence"/>
</dbReference>
<dbReference type="InterPro" id="IPR050177">
    <property type="entry name" value="Lipid_A_modif_metabolic_enz"/>
</dbReference>
<dbReference type="AlphaFoldDB" id="A0A4R2RAQ1"/>
<dbReference type="Pfam" id="PF01370">
    <property type="entry name" value="Epimerase"/>
    <property type="match status" value="1"/>
</dbReference>
<gene>
    <name evidence="2" type="ORF">EV663_11513</name>
</gene>
<dbReference type="RefSeq" id="WP_132952396.1">
    <property type="nucleotide sequence ID" value="NZ_SLXU01000015.1"/>
</dbReference>
<organism evidence="2 3">
    <name type="scientific">Rhodovulum bhavnagarense</name>
    <dbReference type="NCBI Taxonomy" id="992286"/>
    <lineage>
        <taxon>Bacteria</taxon>
        <taxon>Pseudomonadati</taxon>
        <taxon>Pseudomonadota</taxon>
        <taxon>Alphaproteobacteria</taxon>
        <taxon>Rhodobacterales</taxon>
        <taxon>Paracoccaceae</taxon>
        <taxon>Rhodovulum</taxon>
    </lineage>
</organism>
<sequence>MTRVLLTGATGFVGRQVLRALRAQGAEVVAVLREGRDLSADLAGVVRSADLFAEDAAAWRRACAGIDAVVHVAWYAEPGKYQHSPRNLDCLAGSLRLAQGAAAAGVRRFVGIGTCFEYDLEGIFKPLSPDARLAPRTPYGAAKAATYLALSRALPGMGVSFAWCRLFYLYGAGEDPRRLVPHIHARLARGEPAELTSGRQVRDFMDVTEAGNQIAAVTLGAQVDALNICSGQPVTVADLAARIADEYGRPDLIRLGARADPPDDPPYVVGVPSLARTWKGR</sequence>
<dbReference type="Gene3D" id="3.40.50.720">
    <property type="entry name" value="NAD(P)-binding Rossmann-like Domain"/>
    <property type="match status" value="1"/>
</dbReference>
<dbReference type="InterPro" id="IPR036291">
    <property type="entry name" value="NAD(P)-bd_dom_sf"/>
</dbReference>
<dbReference type="EMBL" id="SLXU01000015">
    <property type="protein sequence ID" value="TCP59803.1"/>
    <property type="molecule type" value="Genomic_DNA"/>
</dbReference>
<evidence type="ECO:0000259" key="1">
    <source>
        <dbReference type="Pfam" id="PF01370"/>
    </source>
</evidence>
<dbReference type="PANTHER" id="PTHR43245">
    <property type="entry name" value="BIFUNCTIONAL POLYMYXIN RESISTANCE PROTEIN ARNA"/>
    <property type="match status" value="1"/>
</dbReference>
<keyword evidence="3" id="KW-1185">Reference proteome</keyword>
<protein>
    <submittedName>
        <fullName evidence="2">dTDP-6-deoxy-L-talose 4-dehydrogenase (NAD+)</fullName>
    </submittedName>
</protein>
<evidence type="ECO:0000313" key="2">
    <source>
        <dbReference type="EMBL" id="TCP59803.1"/>
    </source>
</evidence>
<accession>A0A4R2RAQ1</accession>
<dbReference type="OrthoDB" id="7305551at2"/>
<dbReference type="InterPro" id="IPR001509">
    <property type="entry name" value="Epimerase_deHydtase"/>
</dbReference>
<proteinExistence type="predicted"/>
<comment type="caution">
    <text evidence="2">The sequence shown here is derived from an EMBL/GenBank/DDBJ whole genome shotgun (WGS) entry which is preliminary data.</text>
</comment>
<reference evidence="2 3" key="1">
    <citation type="submission" date="2019-03" db="EMBL/GenBank/DDBJ databases">
        <title>Genomic Encyclopedia of Type Strains, Phase IV (KMG-IV): sequencing the most valuable type-strain genomes for metagenomic binning, comparative biology and taxonomic classification.</title>
        <authorList>
            <person name="Goeker M."/>
        </authorList>
    </citation>
    <scope>NUCLEOTIDE SEQUENCE [LARGE SCALE GENOMIC DNA]</scope>
    <source>
        <strain evidence="2 3">DSM 24766</strain>
    </source>
</reference>
<dbReference type="SUPFAM" id="SSF51735">
    <property type="entry name" value="NAD(P)-binding Rossmann-fold domains"/>
    <property type="match status" value="1"/>
</dbReference>
<name>A0A4R2RAQ1_9RHOB</name>
<dbReference type="PANTHER" id="PTHR43245:SF13">
    <property type="entry name" value="UDP-D-APIOSE_UDP-D-XYLOSE SYNTHASE 2"/>
    <property type="match status" value="1"/>
</dbReference>
<feature type="domain" description="NAD-dependent epimerase/dehydratase" evidence="1">
    <location>
        <begin position="4"/>
        <end position="214"/>
    </location>
</feature>